<dbReference type="SUPFAM" id="SSF52833">
    <property type="entry name" value="Thioredoxin-like"/>
    <property type="match status" value="1"/>
</dbReference>
<protein>
    <recommendedName>
        <fullName evidence="3">Thioredoxin</fullName>
    </recommendedName>
</protein>
<evidence type="ECO:0000256" key="1">
    <source>
        <dbReference type="ARBA" id="ARBA00007787"/>
    </source>
</evidence>
<keyword evidence="8" id="KW-1185">Reference proteome</keyword>
<comment type="function">
    <text evidence="3">Does not function as a glutathione-disulfide oxidoreductase in the presence of glutathione and glutathione reductase. Has low thioredoxin activity in vitro.</text>
</comment>
<dbReference type="Pfam" id="PF13192">
    <property type="entry name" value="Thioredoxin_3"/>
    <property type="match status" value="1"/>
</dbReference>
<reference evidence="7 8" key="1">
    <citation type="submission" date="2014-09" db="EMBL/GenBank/DDBJ databases">
        <title>Draft genome sequence of an obligately methylotrophic methanogen, Methanococcoides methylutens, isolated from marine sediment.</title>
        <authorList>
            <person name="Guan Y."/>
            <person name="Ngugi D.K."/>
            <person name="Blom J."/>
            <person name="Ali S."/>
            <person name="Ferry J.G."/>
            <person name="Stingl U."/>
        </authorList>
    </citation>
    <scope>NUCLEOTIDE SEQUENCE [LARGE SCALE GENOMIC DNA]</scope>
    <source>
        <strain evidence="7 8">DSM 2657</strain>
    </source>
</reference>
<dbReference type="InterPro" id="IPR012336">
    <property type="entry name" value="Thioredoxin-like_fold"/>
</dbReference>
<gene>
    <name evidence="7" type="ORF">LI82_06315</name>
</gene>
<feature type="active site" description="Nucleophile" evidence="4">
    <location>
        <position position="10"/>
    </location>
</feature>
<feature type="active site" description="Nucleophile" evidence="4">
    <location>
        <position position="13"/>
    </location>
</feature>
<keyword evidence="3 5" id="KW-0676">Redox-active center</keyword>
<evidence type="ECO:0000313" key="7">
    <source>
        <dbReference type="EMBL" id="KGK98899.1"/>
    </source>
</evidence>
<dbReference type="Proteomes" id="UP000029859">
    <property type="component" value="Unassembled WGS sequence"/>
</dbReference>
<dbReference type="OrthoDB" id="50016at2157"/>
<comment type="similarity">
    <text evidence="1 3">Belongs to the glutaredoxin family.</text>
</comment>
<dbReference type="InterPro" id="IPR005243">
    <property type="entry name" value="THIRX-like_proc"/>
</dbReference>
<dbReference type="Gene3D" id="3.40.30.10">
    <property type="entry name" value="Glutaredoxin"/>
    <property type="match status" value="1"/>
</dbReference>
<evidence type="ECO:0000256" key="2">
    <source>
        <dbReference type="ARBA" id="ARBA00022982"/>
    </source>
</evidence>
<evidence type="ECO:0000256" key="4">
    <source>
        <dbReference type="PIRSR" id="PIRSR037031-50"/>
    </source>
</evidence>
<organism evidence="7 8">
    <name type="scientific">Methanococcoides methylutens</name>
    <dbReference type="NCBI Taxonomy" id="2226"/>
    <lineage>
        <taxon>Archaea</taxon>
        <taxon>Methanobacteriati</taxon>
        <taxon>Methanobacteriota</taxon>
        <taxon>Stenosarchaea group</taxon>
        <taxon>Methanomicrobia</taxon>
        <taxon>Methanosarcinales</taxon>
        <taxon>Methanosarcinaceae</taxon>
        <taxon>Methanococcoides</taxon>
    </lineage>
</organism>
<keyword evidence="5" id="KW-1015">Disulfide bond</keyword>
<dbReference type="InterPro" id="IPR036249">
    <property type="entry name" value="Thioredoxin-like_sf"/>
</dbReference>
<name>A0A099T1U0_METMT</name>
<evidence type="ECO:0000256" key="5">
    <source>
        <dbReference type="PIRSR" id="PIRSR037031-51"/>
    </source>
</evidence>
<evidence type="ECO:0000259" key="6">
    <source>
        <dbReference type="Pfam" id="PF13192"/>
    </source>
</evidence>
<accession>A0A099T1U0</accession>
<dbReference type="AlphaFoldDB" id="A0A099T1U0"/>
<feature type="domain" description="Thioredoxin-like fold" evidence="6">
    <location>
        <begin position="1"/>
        <end position="75"/>
    </location>
</feature>
<dbReference type="PANTHER" id="PTHR36450:SF1">
    <property type="entry name" value="THIOREDOXIN"/>
    <property type="match status" value="1"/>
</dbReference>
<keyword evidence="2 3" id="KW-0249">Electron transport</keyword>
<dbReference type="EMBL" id="JRHO01000010">
    <property type="protein sequence ID" value="KGK98899.1"/>
    <property type="molecule type" value="Genomic_DNA"/>
</dbReference>
<evidence type="ECO:0000313" key="8">
    <source>
        <dbReference type="Proteomes" id="UP000029859"/>
    </source>
</evidence>
<sequence length="77" mass="8365">MKIEILGTGCAKCVKTKEVVEKVLQESGLQADVVKVEDFETILSYGVMITPGLVIDGEVMVAGRVPSEDNVRKWING</sequence>
<feature type="disulfide bond" description="Redox-active" evidence="5">
    <location>
        <begin position="10"/>
        <end position="13"/>
    </location>
</feature>
<keyword evidence="3" id="KW-0813">Transport</keyword>
<evidence type="ECO:0000256" key="3">
    <source>
        <dbReference type="PIRNR" id="PIRNR037031"/>
    </source>
</evidence>
<dbReference type="NCBIfam" id="TIGR00412">
    <property type="entry name" value="redox_disulf_2"/>
    <property type="match status" value="1"/>
</dbReference>
<dbReference type="RefSeq" id="WP_048194234.1">
    <property type="nucleotide sequence ID" value="NZ_CAAGSM010000003.1"/>
</dbReference>
<comment type="caution">
    <text evidence="7">The sequence shown here is derived from an EMBL/GenBank/DDBJ whole genome shotgun (WGS) entry which is preliminary data.</text>
</comment>
<dbReference type="PIRSF" id="PIRSF037031">
    <property type="entry name" value="Redox_disulphide_2"/>
    <property type="match status" value="1"/>
</dbReference>
<proteinExistence type="inferred from homology"/>
<dbReference type="PANTHER" id="PTHR36450">
    <property type="entry name" value="THIOREDOXIN"/>
    <property type="match status" value="1"/>
</dbReference>